<protein>
    <recommendedName>
        <fullName evidence="12">Sortilin-related receptor</fullName>
    </recommendedName>
    <alternativeName>
        <fullName evidence="37">Beta-III spectrin</fullName>
    </alternativeName>
    <alternativeName>
        <fullName evidence="33">Low-density lipoprotein receptor relative with 11 ligand-binding repeats</fullName>
    </alternativeName>
    <alternativeName>
        <fullName evidence="34">Sorting protein-related receptor containing LDLR class A repeats</fullName>
    </alternativeName>
    <alternativeName>
        <fullName evidence="36">Spectrin beta chain, non-erythrocytic 2</fullName>
    </alternativeName>
</protein>
<keyword evidence="27 38" id="KW-1015">Disulfide bond</keyword>
<dbReference type="PROSITE" id="PS00019">
    <property type="entry name" value="ACTININ_1"/>
    <property type="match status" value="1"/>
</dbReference>
<feature type="compositionally biased region" description="Basic residues" evidence="41">
    <location>
        <begin position="2193"/>
        <end position="2214"/>
    </location>
</feature>
<dbReference type="Pfam" id="PF15410">
    <property type="entry name" value="PH_9"/>
    <property type="match status" value="1"/>
</dbReference>
<name>A0A154PNQ0_DUFNO</name>
<dbReference type="SUPFAM" id="SSF49265">
    <property type="entry name" value="Fibronectin type III"/>
    <property type="match status" value="3"/>
</dbReference>
<dbReference type="FunFam" id="1.20.58.60:FF:000033">
    <property type="entry name" value="Spectrin beta chain"/>
    <property type="match status" value="1"/>
</dbReference>
<feature type="repeat" description="LDL-receptor class B" evidence="39">
    <location>
        <begin position="3268"/>
        <end position="3313"/>
    </location>
</feature>
<keyword evidence="30" id="KW-0009">Actin-binding</keyword>
<feature type="repeat" description="LDL-receptor class B" evidence="39">
    <location>
        <begin position="3176"/>
        <end position="3219"/>
    </location>
</feature>
<keyword evidence="42" id="KW-0812">Transmembrane</keyword>
<evidence type="ECO:0000256" key="27">
    <source>
        <dbReference type="ARBA" id="ARBA00023157"/>
    </source>
</evidence>
<dbReference type="GO" id="GO:0016199">
    <property type="term" value="P:axon midline choice point recognition"/>
    <property type="evidence" value="ECO:0007669"/>
    <property type="project" value="UniProtKB-ARBA"/>
</dbReference>
<keyword evidence="18" id="KW-0597">Phosphoprotein</keyword>
<dbReference type="GO" id="GO:0005200">
    <property type="term" value="F:structural constituent of cytoskeleton"/>
    <property type="evidence" value="ECO:0007669"/>
    <property type="project" value="UniProtKB-ARBA"/>
</dbReference>
<evidence type="ECO:0000256" key="18">
    <source>
        <dbReference type="ARBA" id="ARBA00022553"/>
    </source>
</evidence>
<dbReference type="SMART" id="SM00033">
    <property type="entry name" value="CH"/>
    <property type="match status" value="2"/>
</dbReference>
<gene>
    <name evidence="46" type="ORF">WN55_05034</name>
</gene>
<feature type="disulfide bond" evidence="38">
    <location>
        <begin position="3681"/>
        <end position="3693"/>
    </location>
</feature>
<evidence type="ECO:0000256" key="5">
    <source>
        <dbReference type="ARBA" id="ARBA00004245"/>
    </source>
</evidence>
<feature type="disulfide bond" evidence="38">
    <location>
        <begin position="3538"/>
        <end position="3550"/>
    </location>
</feature>
<feature type="domain" description="Fibronectin type-III" evidence="45">
    <location>
        <begin position="3969"/>
        <end position="4058"/>
    </location>
</feature>
<evidence type="ECO:0000256" key="31">
    <source>
        <dbReference type="ARBA" id="ARBA00023212"/>
    </source>
</evidence>
<dbReference type="InterPro" id="IPR002172">
    <property type="entry name" value="LDrepeatLR_classA_rpt"/>
</dbReference>
<keyword evidence="26 42" id="KW-0472">Membrane</keyword>
<dbReference type="Gene3D" id="3.30.60.270">
    <property type="match status" value="1"/>
</dbReference>
<evidence type="ECO:0000256" key="6">
    <source>
        <dbReference type="ARBA" id="ARBA00004393"/>
    </source>
</evidence>
<keyword evidence="42" id="KW-1133">Transmembrane helix</keyword>
<dbReference type="PROSITE" id="PS50021">
    <property type="entry name" value="CH"/>
    <property type="match status" value="2"/>
</dbReference>
<dbReference type="FunFam" id="1.20.58.60:FF:000106">
    <property type="entry name" value="Spectrin beta chain"/>
    <property type="match status" value="1"/>
</dbReference>
<dbReference type="InterPro" id="IPR002017">
    <property type="entry name" value="Spectrin_repeat"/>
</dbReference>
<feature type="disulfide bond" evidence="38">
    <location>
        <begin position="3797"/>
        <end position="3812"/>
    </location>
</feature>
<dbReference type="OrthoDB" id="9942256at2759"/>
<keyword evidence="19" id="KW-0254">Endocytosis</keyword>
<evidence type="ECO:0000256" key="7">
    <source>
        <dbReference type="ARBA" id="ARBA00004480"/>
    </source>
</evidence>
<keyword evidence="17" id="KW-0245">EGF-like domain</keyword>
<dbReference type="Pfam" id="PF00058">
    <property type="entry name" value="Ldl_recept_b"/>
    <property type="match status" value="2"/>
</dbReference>
<feature type="disulfide bond" evidence="38">
    <location>
        <begin position="3518"/>
        <end position="3533"/>
    </location>
</feature>
<dbReference type="SMART" id="SM00135">
    <property type="entry name" value="LY"/>
    <property type="match status" value="5"/>
</dbReference>
<evidence type="ECO:0000313" key="46">
    <source>
        <dbReference type="EMBL" id="KZC13483.1"/>
    </source>
</evidence>
<dbReference type="InterPro" id="IPR031778">
    <property type="entry name" value="Sortilin_N"/>
</dbReference>
<dbReference type="InterPro" id="IPR006581">
    <property type="entry name" value="VPS10"/>
</dbReference>
<evidence type="ECO:0000256" key="22">
    <source>
        <dbReference type="ARBA" id="ARBA00022753"/>
    </source>
</evidence>
<dbReference type="CDD" id="cd10571">
    <property type="entry name" value="PH_beta_spectrin"/>
    <property type="match status" value="1"/>
</dbReference>
<evidence type="ECO:0000259" key="44">
    <source>
        <dbReference type="PROSITE" id="PS50021"/>
    </source>
</evidence>
<dbReference type="Pfam" id="PF15902">
    <property type="entry name" value="Sortilin-Vps10"/>
    <property type="match status" value="1"/>
</dbReference>
<dbReference type="GO" id="GO:0016328">
    <property type="term" value="C:lateral plasma membrane"/>
    <property type="evidence" value="ECO:0007669"/>
    <property type="project" value="UniProtKB-ARBA"/>
</dbReference>
<evidence type="ECO:0000313" key="47">
    <source>
        <dbReference type="Proteomes" id="UP000076502"/>
    </source>
</evidence>
<evidence type="ECO:0000256" key="32">
    <source>
        <dbReference type="ARBA" id="ARBA00023329"/>
    </source>
</evidence>
<dbReference type="GO" id="GO:0006897">
    <property type="term" value="P:endocytosis"/>
    <property type="evidence" value="ECO:0007669"/>
    <property type="project" value="UniProtKB-KW"/>
</dbReference>
<feature type="domain" description="Calponin-homology (CH)" evidence="44">
    <location>
        <begin position="83"/>
        <end position="187"/>
    </location>
</feature>
<feature type="coiled-coil region" evidence="40">
    <location>
        <begin position="1020"/>
        <end position="1054"/>
    </location>
</feature>
<dbReference type="EMBL" id="KQ435007">
    <property type="protein sequence ID" value="KZC13483.1"/>
    <property type="molecule type" value="Genomic_DNA"/>
</dbReference>
<dbReference type="FunFam" id="4.10.400.10:FF:000065">
    <property type="entry name" value="Transmembrane protease serine 7"/>
    <property type="match status" value="1"/>
</dbReference>
<feature type="region of interest" description="Disordered" evidence="41">
    <location>
        <begin position="2353"/>
        <end position="2372"/>
    </location>
</feature>
<feature type="compositionally biased region" description="Basic and acidic residues" evidence="41">
    <location>
        <begin position="2223"/>
        <end position="2238"/>
    </location>
</feature>
<dbReference type="InterPro" id="IPR001589">
    <property type="entry name" value="Actinin_actin-bd_CS"/>
</dbReference>
<sequence length="4532" mass="518687">MTTDISVVRGGWDPTLQQEIVDEYEYDGGNSSSRLFERSRIKALAGTNPKKKKMNDRNSLITCDQSDTDYDKIVLNLRGERELVQKKTFQKWVNSHLVRCSCRIGDLYVDLRDGKMLIKLLEILSGERLPRPTKGKMRIHCLENVDKALQFLREQRVHLENMGSHDIVDGNPRLSLGLIWTIILRFQIQDITIEETDNQETKSAKDALLLWCQMKTAGYHNVNVRNFSTSWRDGLAFNAIIHKHRPDLIQFDKLSKSNAIYNLNNAFNVAEDKLGLTKLLDAEDIFVDHPDEKSIITYVVTYYHYFSKMKQETVQGKRIGKVVGIAVENDRMIHEYESLTSDLLRWIEGTIEALGDRMFANSLVGVQSQLSQFSNYRTVEKPPKFVEKGNLEVLLFTLQSKMRANNQKPYTPKEGKMISDINKAWERLEKAEHERELALREELIRQEKLEQLAARFNRKASMRETWLSENQRLVSQDNFGFDLAAVEAAAKKHEAIETDIFAYEERVQAVMAVSQELKIENYHDIERINARKGNILRMWYYLLDLLRARRMRLELSLQLQQNFQEMLYILDSMEEIKMRLLIDDYGKHLMGVEDLLQKHSLVEADINVLGERVKAVVQQSQKFLEPEEGYRPCDPTIIVERVKQLEDAYAELVGLAVKRRVRLEESRKLWQFYWDMADEENWIKEKEQIVSTGDIGHDLTTVNLLLSKHKALENEIQSHEPQLMSVAAVGDELVRQQHFGSDRIKERLQEILGMWNHLLDLAAFRRKRLEEAVDYHQLFADADDIDIWMLDTLRLVSSEDVGRDEANVQSLLKKHKDVTDELKNYATTIDQLHQQASTLGEQDAKSPEVLERLASIDSRYKALMELAMLRKQRLLDALSLYKLFSESDGVEQWIGEKNRMLDTMVPAKDIEDVEIMKHRYNGFEKEMYANASRVAVVNQLARQLLHVEHPNSEQIVARQNELNQKWAELRDKAENKRDELNSAHGVQTFHIECRETVSWIEDKKRILQQTDSLEMDLTGVMTLQRRLSGMERDLAAIQAKLDALELEAQNIQQQNLEDPTVIRDKIAQIHAIWEQLTQMLKERDAKLEEAGDLHRFLRDLDHFQAWLTKTQTDVASEDTPTTLADAEKLLTQHQNIKEEIDNYTDDYQKMMEYGERLTSEAGDGDTQYMFLRERLNALKMGWEELHQMWVNRQLLLSNSLNLQVFDRDARQAEVLLSQQEHTLAKDETPANFEQAEHMIKRHEAFMTTMDANDEKINSVVQFAGRLVDEGHFAADKVKKKAESINDRRRINREKANQCMERLKDQLQLQMFLQDCEELGEWVQEKHITAQDETYRSAKTVHSKWTRHQAFEAEIASNKDRLQQLQQAAEELIQQKPDLAEIIKPKVAELADQFEELETTTHDKGERLFDANREVLIHQTCDDIDSWMNELEKQIESTDTGSDLASVNILMQKQQMIETQMAVKAKQVTELDKQAEHLQRTVPDDKMEEIKCKKEKVAQRFAQLKAPLIDRQHHLEKKKEAFQFRRDVEDEKLWIAEKMPQATSNEYGNSLFNVHMLKKKNQSLRTEIENHEPRINLVCSNGQKLIDEGHEDSPEFQKLISELTEKWKELKDAVDDRNKHLLQNEKAQQYFFDATEAESWMSEQELYMMVEDRGKDEISAQNLMKKHDTLEHAVEDYADTIRQLGETARQLINDQHPLADQIAVKQSQVDKLYAGLKDLAGERRAKLDEALQLFMLNREVDDLEQWIAERELVAGSHELGQDYDHVTLLWERFKEFARDTEAIGSERVAAVNGIADSLIATGHSDAATIAEWKDGLNEVWQDLLELIETRTQMLQASRELHKFFHDCKDVLGRILEKQNAMSDELGRDAGSVSALQRKHANFMQDLSTLQSQVSQIQEESAKLQASYAGDKAREITNREGEVVASWNNLQSLCEERRAKLEDTGDLFRFFNMVRTLMIWMDDVVRQMNTSEKPRDVAGVELLMNNHQSLKAEIDAREDNLMACINLGKDLLARNHYASTQIKEKLAALTDHRNALLHRWEERWENLQLILEVYQFARDAAVAEAWLIAQEPYLMSQELGHTIDEVENLIKKHEAFEKSAAAQEERFTALHRLTTFELKELTRRQQEFEEEEKRKKEEAAAAEAARLAKATPVTSPDEPPSERAEAEGVQSGERAAGDDESHAPKGGSGSESGTLRRKERSRSKSPFRSFRWRKSAKSPSLDRSGVSDDERSISEQRSPTDDEFEGVLQRKHEWESTTKKASNRSWHKVYMVVRGQSLYVYTDQKSYKATPDQLYKGETPFDLRGATINVPSDYTKRKHVFRVKSQSGSDFLFQAKDDAEMNEWISGLYQAAQGSSGAGTSRAHTLPAPTQAETKRRSFFTLKKNSNNGQRFGDKATTLHISEDDGSYIGKQPLVINRGEHLSDGSETSSGRNRRDVPTAHPSNNPNIMTKVNALNDSHQQLMVHWVGEGSNVIICLARDSTFMMRLHGSKFSVSTNPSAVYISYDYGDTFENKTESFKVSSEPNAAYATLDKFIYHPKYYKYCVFVDSFNSLIFLTPNNGEFIQRVELPFHPSEISFSEMDPRALLALDKTDPQRKLWLSMNMGFTWIPIHRYVKAFFWSSSPVIVIERIEPFGKHTVLELPWAYLELYQSMTLGLDMKMLNRSFTVVMTYVEDFQIRGDYRFATTKDMKTETENLDLYVSYKNNSFVKAEFSPDLPRKNYHIVDVSYNRVFVTVAHSETQVNLYVSEIVDEKKATFVLSLEGILTFFPNSTWKDSWLNDVADEVFTDLYKVEGLRGIYIASQVKGTPKSGSIGPEHLISLITFDHGATWNPIKAPTANHEGFYVHCTKNCSLHLSQRFSQLYPVTRSASIMSSKSAPGIIMATGVVGPNLKGHPALYVSRDAGITWKQVLKEYYFFNMGDHGGLLVAVKYFKSRGETRDLSYSVDEGETWQTYVFNEKMLRVYGLMTEPGENTTVFTMFGSDSGQHQWLIIKVDLRNVFERNCTKEDFKFWSPSFSDKPGMPCVLGRKETYQRRAAWANCYTGVDYDRPIRTEVCPCDAHDYHCDFGFMRENLTCIRNKSMISFDPYAIPTTCKPGAFYKRTKGYVKIYDDECVGGWSRNHEPDEIPCPIGEMSQFLLVAQREHISRIDLVEEKLEKLPVHDLKNVIAIDFDMKNNCLYWADIVNDTIGRQCFNGTNAPEILVETDLSSIEGMAFDWVSNLLYFVDGVKMRIQVIKTNISTMGRMRRTILGPNNLQKPRGIAVHPMNGYMFWTDWAPGNASVSRANLDGTEVKRLFVEPTVEWPNGITIDHIAERIYWVDARQDYIGSSDFDGKKFKKVISKNERVSHPFAVAVFKDNMYWDDWKQSMIFVADKDHGLGISTIIGELTGLMDVKVFAHSIQHGTNACVNSTCSHICVGAPKGGHTCLCPDGMEMIDGKCMCPEGVTPYPNSTCPRVASTCAANQFACENNVCIPAFWRCDGDNDCGDRSDELHCLRKPCLSNFECDNSTKCISQSWVCDIDKDCKDGTDEKTCKYSTCTESQFKCADGRCISQRWVCDGEHDCQDFSDEWFCHTEAGEVPRNSCRSDEMLCKSEHSCIPTAWKCDGESDCEDGMDEADCSKVECESWQFTCNLFHGSRRCIYKSFVCDGDKDCPDGSDEVNCTTNVRPAPPLYPTLLNYTCNDWMFMCDNKKCVPYWWKCDSVDDCGDDSDEIGCGNAYETDTTTAVAITEQPKVCKEHRFQCLNGECIPNAWVCDGSNDCSAGEDELRCVGEQASCQENQFKCRMDGACIPIKLVCNGAEDCPDGTDELGCSTEQHSSPAVTPSCYVGLFPCDETRCFPLAAYCDGNQDCYDGFDEKNCDKNSSRIYQVLMMGVDERSVNSTSLFLFWWMPVPANVTLEFMPSIALAEPAANWTNASKWIEEVEYQFNDLKPYTLYNVTVYVRQKGQSTVFPPAKYLTVITGKGVPSEPRNLTVTQGYGTRVELHWLPPLHPNGPIIGYEGFVMPPVPPVRFFKVKTSAVLDMAFEAGGNYLFWVIAKNSERESASSNVVTLTFDGTVNMDNIEGLRVLTTTNHSVTLAWKQIKDVDGYHVTARGDSGPYPWLPTVSTLQNRLEFTKLAPGVKYIFEVEAIKKKYVGKPATITAFTEGTKLPYVSNFEAQLVKPHGRSVKLTWAPITSPKKIKWQYAIHYAIHCRDIFGEYKLLTTNLSATIKDLDACESYCFTIGVNGDYGAGPLFMPRRVFTHFNVLAPPKKLKVTPSDRHDTIVISWSASCPKIDEPIKYTITVTEMTLDKHFIVTLPPTNETMMKHTFNSIKHGGKYRIVITTDVENAIPSEPYIYTAPMILPPHQLEVVHDNTNYVVFWQEHDLPESLKNAKYHYEILVVEGSNTMNESLAKIYKIDQPPYTYKDVKPDVIYTFAVRLVTDEGYQSRLSEIVSIRTFAEMSLPVTINTSNILSFAIPICLLIVALGFALYFVVRHRRLSKSFTQFANSHYDTRRGQATFPGTTDGLEEEDSPVIRGFSDDEPLVIA</sequence>
<dbReference type="FunFam" id="2.30.29.30:FF:000024">
    <property type="entry name" value="Spectrin beta chain"/>
    <property type="match status" value="1"/>
</dbReference>
<dbReference type="InterPro" id="IPR001849">
    <property type="entry name" value="PH_domain"/>
</dbReference>
<feature type="disulfide bond" evidence="38">
    <location>
        <begin position="3833"/>
        <end position="3851"/>
    </location>
</feature>
<dbReference type="PROSITE" id="PS01209">
    <property type="entry name" value="LDLRA_1"/>
    <property type="match status" value="4"/>
</dbReference>
<evidence type="ECO:0000256" key="41">
    <source>
        <dbReference type="SAM" id="MobiDB-lite"/>
    </source>
</evidence>
<keyword evidence="31" id="KW-0206">Cytoskeleton</keyword>
<keyword evidence="40" id="KW-0175">Coiled coil</keyword>
<dbReference type="CDD" id="cd00176">
    <property type="entry name" value="SPEC"/>
    <property type="match status" value="9"/>
</dbReference>
<dbReference type="PRINTS" id="PR00261">
    <property type="entry name" value="LDLRECEPTOR"/>
</dbReference>
<comment type="caution">
    <text evidence="38">Lacks conserved residue(s) required for the propagation of feature annotation.</text>
</comment>
<dbReference type="GO" id="GO:0031901">
    <property type="term" value="C:early endosome membrane"/>
    <property type="evidence" value="ECO:0007669"/>
    <property type="project" value="UniProtKB-SubCell"/>
</dbReference>
<dbReference type="Gene3D" id="2.10.70.80">
    <property type="match status" value="1"/>
</dbReference>
<dbReference type="PROSITE" id="PS50068">
    <property type="entry name" value="LDLRA_2"/>
    <property type="match status" value="9"/>
</dbReference>
<feature type="region of interest" description="Disordered" evidence="41">
    <location>
        <begin position="2124"/>
        <end position="2257"/>
    </location>
</feature>
<evidence type="ECO:0000256" key="26">
    <source>
        <dbReference type="ARBA" id="ARBA00023136"/>
    </source>
</evidence>
<dbReference type="InterPro" id="IPR013783">
    <property type="entry name" value="Ig-like_fold"/>
</dbReference>
<keyword evidence="28" id="KW-0675">Receptor</keyword>
<feature type="disulfide bond" evidence="38">
    <location>
        <begin position="3845"/>
        <end position="3860"/>
    </location>
</feature>
<feature type="disulfide bond" evidence="38">
    <location>
        <begin position="3499"/>
        <end position="3511"/>
    </location>
</feature>
<keyword evidence="20" id="KW-0732">Signal</keyword>
<dbReference type="GO" id="GO:0005829">
    <property type="term" value="C:cytosol"/>
    <property type="evidence" value="ECO:0007669"/>
    <property type="project" value="UniProtKB-ARBA"/>
</dbReference>
<feature type="disulfide bond" evidence="38">
    <location>
        <begin position="3557"/>
        <end position="3572"/>
    </location>
</feature>
<evidence type="ECO:0000256" key="13">
    <source>
        <dbReference type="ARBA" id="ARBA00022448"/>
    </source>
</evidence>
<evidence type="ECO:0000256" key="38">
    <source>
        <dbReference type="PROSITE-ProRule" id="PRU00124"/>
    </source>
</evidence>
<keyword evidence="25" id="KW-0333">Golgi apparatus</keyword>
<dbReference type="GO" id="GO:0032585">
    <property type="term" value="C:multivesicular body membrane"/>
    <property type="evidence" value="ECO:0007669"/>
    <property type="project" value="UniProtKB-SubCell"/>
</dbReference>
<evidence type="ECO:0000256" key="29">
    <source>
        <dbReference type="ARBA" id="ARBA00023180"/>
    </source>
</evidence>
<dbReference type="GO" id="GO:0005856">
    <property type="term" value="C:cytoskeleton"/>
    <property type="evidence" value="ECO:0007669"/>
    <property type="project" value="UniProtKB-SubCell"/>
</dbReference>
<dbReference type="Proteomes" id="UP000076502">
    <property type="component" value="Unassembled WGS sequence"/>
</dbReference>
<dbReference type="GO" id="GO:0005938">
    <property type="term" value="C:cell cortex"/>
    <property type="evidence" value="ECO:0007669"/>
    <property type="project" value="UniProtKB-SubCell"/>
</dbReference>
<keyword evidence="32" id="KW-0968">Cytoplasmic vesicle</keyword>
<proteinExistence type="inferred from homology"/>
<evidence type="ECO:0000259" key="43">
    <source>
        <dbReference type="PROSITE" id="PS50003"/>
    </source>
</evidence>
<evidence type="ECO:0000256" key="20">
    <source>
        <dbReference type="ARBA" id="ARBA00022729"/>
    </source>
</evidence>
<dbReference type="Pfam" id="PF00307">
    <property type="entry name" value="CH"/>
    <property type="match status" value="2"/>
</dbReference>
<evidence type="ECO:0000256" key="4">
    <source>
        <dbReference type="ARBA" id="ARBA00004212"/>
    </source>
</evidence>
<feature type="disulfide bond" evidence="38">
    <location>
        <begin position="3647"/>
        <end position="3662"/>
    </location>
</feature>
<dbReference type="SMART" id="SM00181">
    <property type="entry name" value="EGF"/>
    <property type="match status" value="3"/>
</dbReference>
<dbReference type="PROSITE" id="PS00020">
    <property type="entry name" value="ACTININ_2"/>
    <property type="match status" value="1"/>
</dbReference>
<keyword evidence="29" id="KW-0325">Glycoprotein</keyword>
<dbReference type="FunFam" id="2.120.10.30:FF:000241">
    <property type="entry name" value="Low-density lipoprotein receptor-related protein 6"/>
    <property type="match status" value="1"/>
</dbReference>
<keyword evidence="13" id="KW-0813">Transport</keyword>
<feature type="disulfide bond" evidence="38">
    <location>
        <begin position="3736"/>
        <end position="3748"/>
    </location>
</feature>
<evidence type="ECO:0000256" key="15">
    <source>
        <dbReference type="ARBA" id="ARBA00022475"/>
    </source>
</evidence>
<dbReference type="InterPro" id="IPR011993">
    <property type="entry name" value="PH-like_dom_sf"/>
</dbReference>
<dbReference type="FunFam" id="1.20.58.60:FF:000019">
    <property type="entry name" value="Spectrin beta chain"/>
    <property type="match status" value="1"/>
</dbReference>
<dbReference type="FunFam" id="1.10.418.10:FF:000003">
    <property type="entry name" value="Spectrin beta chain"/>
    <property type="match status" value="1"/>
</dbReference>
<dbReference type="CDD" id="cd21246">
    <property type="entry name" value="CH_SPTB-like_rpt1"/>
    <property type="match status" value="1"/>
</dbReference>
<evidence type="ECO:0000256" key="40">
    <source>
        <dbReference type="SAM" id="Coils"/>
    </source>
</evidence>
<dbReference type="SMART" id="SM00233">
    <property type="entry name" value="PH"/>
    <property type="match status" value="1"/>
</dbReference>
<feature type="disulfide bond" evidence="38">
    <location>
        <begin position="3479"/>
        <end position="3494"/>
    </location>
</feature>
<dbReference type="STRING" id="178035.A0A154PNQ0"/>
<dbReference type="GO" id="GO:0055038">
    <property type="term" value="C:recycling endosome membrane"/>
    <property type="evidence" value="ECO:0007669"/>
    <property type="project" value="UniProtKB-SubCell"/>
</dbReference>
<dbReference type="Gene3D" id="2.120.10.30">
    <property type="entry name" value="TolB, C-terminal domain"/>
    <property type="match status" value="1"/>
</dbReference>
<feature type="disulfide bond" evidence="38">
    <location>
        <begin position="3755"/>
        <end position="3770"/>
    </location>
</feature>
<dbReference type="GO" id="GO:0051693">
    <property type="term" value="P:actin filament capping"/>
    <property type="evidence" value="ECO:0007669"/>
    <property type="project" value="UniProtKB-KW"/>
</dbReference>
<dbReference type="CDD" id="cd21248">
    <property type="entry name" value="CH_SPTB_like_rpt2"/>
    <property type="match status" value="1"/>
</dbReference>
<feature type="disulfide bond" evidence="38">
    <location>
        <begin position="3467"/>
        <end position="3485"/>
    </location>
</feature>
<dbReference type="Pfam" id="PF25814">
    <property type="entry name" value="fn3_SORL1"/>
    <property type="match status" value="1"/>
</dbReference>
<evidence type="ECO:0000259" key="45">
    <source>
        <dbReference type="PROSITE" id="PS50853"/>
    </source>
</evidence>
<evidence type="ECO:0000256" key="9">
    <source>
        <dbReference type="ARBA" id="ARBA00004545"/>
    </source>
</evidence>
<dbReference type="CDD" id="cd00063">
    <property type="entry name" value="FN3"/>
    <property type="match status" value="4"/>
</dbReference>
<evidence type="ECO:0000256" key="36">
    <source>
        <dbReference type="ARBA" id="ARBA00070730"/>
    </source>
</evidence>
<feature type="transmembrane region" description="Helical" evidence="42">
    <location>
        <begin position="4457"/>
        <end position="4479"/>
    </location>
</feature>
<dbReference type="GO" id="GO:0031594">
    <property type="term" value="C:neuromuscular junction"/>
    <property type="evidence" value="ECO:0007669"/>
    <property type="project" value="UniProtKB-ARBA"/>
</dbReference>
<evidence type="ECO:0000256" key="8">
    <source>
        <dbReference type="ARBA" id="ARBA00004544"/>
    </source>
</evidence>
<feature type="disulfide bond" evidence="38">
    <location>
        <begin position="3545"/>
        <end position="3563"/>
    </location>
</feature>
<dbReference type="FunFam" id="1.20.58.60:FF:000083">
    <property type="entry name" value="Spectrin beta chain"/>
    <property type="match status" value="1"/>
</dbReference>
<dbReference type="SMART" id="SM00060">
    <property type="entry name" value="FN3"/>
    <property type="match status" value="6"/>
</dbReference>
<dbReference type="InterPro" id="IPR001715">
    <property type="entry name" value="CH_dom"/>
</dbReference>
<feature type="coiled-coil region" evidence="40">
    <location>
        <begin position="1871"/>
        <end position="1905"/>
    </location>
</feature>
<dbReference type="PROSITE" id="PS51120">
    <property type="entry name" value="LDLRB"/>
    <property type="match status" value="3"/>
</dbReference>
<feature type="compositionally biased region" description="Basic and acidic residues" evidence="41">
    <location>
        <begin position="2124"/>
        <end position="2137"/>
    </location>
</feature>
<dbReference type="CDD" id="cd00112">
    <property type="entry name" value="LDLa"/>
    <property type="match status" value="9"/>
</dbReference>
<feature type="disulfide bond" evidence="38">
    <location>
        <begin position="3604"/>
        <end position="3619"/>
    </location>
</feature>
<dbReference type="InterPro" id="IPR036055">
    <property type="entry name" value="LDL_receptor-like_sf"/>
</dbReference>
<dbReference type="GO" id="GO:0030658">
    <property type="term" value="C:transport vesicle membrane"/>
    <property type="evidence" value="ECO:0007669"/>
    <property type="project" value="UniProtKB-SubCell"/>
</dbReference>
<dbReference type="GO" id="GO:0048790">
    <property type="term" value="P:maintenance of presynaptic active zone structure"/>
    <property type="evidence" value="ECO:0007669"/>
    <property type="project" value="UniProtKB-ARBA"/>
</dbReference>
<dbReference type="Gene3D" id="2.60.40.10">
    <property type="entry name" value="Immunoglobulins"/>
    <property type="match status" value="3"/>
</dbReference>
<dbReference type="SMART" id="SM00602">
    <property type="entry name" value="VPS10"/>
    <property type="match status" value="1"/>
</dbReference>
<feature type="disulfide bond" evidence="38">
    <location>
        <begin position="3743"/>
        <end position="3761"/>
    </location>
</feature>
<dbReference type="SMART" id="SM00150">
    <property type="entry name" value="SPEC"/>
    <property type="match status" value="17"/>
</dbReference>
<dbReference type="GO" id="GO:0008017">
    <property type="term" value="F:microtubule binding"/>
    <property type="evidence" value="ECO:0007669"/>
    <property type="project" value="UniProtKB-ARBA"/>
</dbReference>
<dbReference type="Gene3D" id="1.10.418.10">
    <property type="entry name" value="Calponin-like domain"/>
    <property type="match status" value="2"/>
</dbReference>
<evidence type="ECO:0000256" key="1">
    <source>
        <dbReference type="ARBA" id="ARBA00004115"/>
    </source>
</evidence>
<evidence type="ECO:0000256" key="12">
    <source>
        <dbReference type="ARBA" id="ARBA00013467"/>
    </source>
</evidence>
<dbReference type="SUPFAM" id="SSF47576">
    <property type="entry name" value="Calponin-homology domain, CH-domain"/>
    <property type="match status" value="1"/>
</dbReference>
<dbReference type="Pfam" id="PF00057">
    <property type="entry name" value="Ldl_recept_a"/>
    <property type="match status" value="9"/>
</dbReference>
<dbReference type="InterPro" id="IPR031777">
    <property type="entry name" value="Sortilin_C"/>
</dbReference>
<dbReference type="FunFam" id="1.20.58.60:FF:000059">
    <property type="entry name" value="Spectrin beta chain"/>
    <property type="match status" value="1"/>
</dbReference>
<evidence type="ECO:0000256" key="33">
    <source>
        <dbReference type="ARBA" id="ARBA00029896"/>
    </source>
</evidence>
<dbReference type="SUPFAM" id="SSF46966">
    <property type="entry name" value="Spectrin repeat"/>
    <property type="match status" value="14"/>
</dbReference>
<keyword evidence="21" id="KW-0677">Repeat</keyword>
<dbReference type="Pfam" id="PF00041">
    <property type="entry name" value="fn3"/>
    <property type="match status" value="2"/>
</dbReference>
<feature type="compositionally biased region" description="Basic and acidic residues" evidence="41">
    <location>
        <begin position="2246"/>
        <end position="2256"/>
    </location>
</feature>
<feature type="domain" description="PH" evidence="43">
    <location>
        <begin position="2239"/>
        <end position="2351"/>
    </location>
</feature>
<keyword evidence="24" id="KW-0007">Acetylation</keyword>
<comment type="similarity">
    <text evidence="10">Belongs to the spectrin family.</text>
</comment>
<dbReference type="FunFam" id="1.20.58.60:FF:000049">
    <property type="entry name" value="Spectrin beta chain"/>
    <property type="match status" value="1"/>
</dbReference>
<dbReference type="InterPro" id="IPR000742">
    <property type="entry name" value="EGF"/>
</dbReference>
<dbReference type="InterPro" id="IPR003961">
    <property type="entry name" value="FN3_dom"/>
</dbReference>
<feature type="disulfide bond" evidence="38">
    <location>
        <begin position="3700"/>
        <end position="3715"/>
    </location>
</feature>
<evidence type="ECO:0000256" key="39">
    <source>
        <dbReference type="PROSITE-ProRule" id="PRU00461"/>
    </source>
</evidence>
<dbReference type="GO" id="GO:0003779">
    <property type="term" value="F:actin binding"/>
    <property type="evidence" value="ECO:0007669"/>
    <property type="project" value="UniProtKB-KW"/>
</dbReference>
<keyword evidence="14" id="KW-0117">Actin capping</keyword>
<dbReference type="InterPro" id="IPR036872">
    <property type="entry name" value="CH_dom_sf"/>
</dbReference>
<dbReference type="FunFam" id="1.20.58.60:FF:000028">
    <property type="entry name" value="Spectrin beta chain"/>
    <property type="match status" value="1"/>
</dbReference>
<evidence type="ECO:0000256" key="2">
    <source>
        <dbReference type="ARBA" id="ARBA00004158"/>
    </source>
</evidence>
<dbReference type="GO" id="GO:0042062">
    <property type="term" value="P:long-term strengthening of neuromuscular junction"/>
    <property type="evidence" value="ECO:0007669"/>
    <property type="project" value="UniProtKB-ARBA"/>
</dbReference>
<keyword evidence="47" id="KW-1185">Reference proteome</keyword>
<evidence type="ECO:0000256" key="30">
    <source>
        <dbReference type="ARBA" id="ARBA00023203"/>
    </source>
</evidence>
<dbReference type="FunFam" id="1.20.58.60:FF:000020">
    <property type="entry name" value="Spectrin alpha chain, non-erythrocytic 1"/>
    <property type="match status" value="2"/>
</dbReference>
<evidence type="ECO:0000256" key="37">
    <source>
        <dbReference type="ARBA" id="ARBA00077032"/>
    </source>
</evidence>
<organism evidence="46 47">
    <name type="scientific">Dufourea novaeangliae</name>
    <name type="common">Sweat bee</name>
    <dbReference type="NCBI Taxonomy" id="178035"/>
    <lineage>
        <taxon>Eukaryota</taxon>
        <taxon>Metazoa</taxon>
        <taxon>Ecdysozoa</taxon>
        <taxon>Arthropoda</taxon>
        <taxon>Hexapoda</taxon>
        <taxon>Insecta</taxon>
        <taxon>Pterygota</taxon>
        <taxon>Neoptera</taxon>
        <taxon>Endopterygota</taxon>
        <taxon>Hymenoptera</taxon>
        <taxon>Apocrita</taxon>
        <taxon>Aculeata</taxon>
        <taxon>Apoidea</taxon>
        <taxon>Anthophila</taxon>
        <taxon>Halictidae</taxon>
        <taxon>Rophitinae</taxon>
        <taxon>Dufourea</taxon>
    </lineage>
</organism>
<dbReference type="FunFam" id="1.10.418.10:FF:000004">
    <property type="entry name" value="Spectrin beta chain"/>
    <property type="match status" value="1"/>
</dbReference>
<dbReference type="Pfam" id="PF15901">
    <property type="entry name" value="Sortilin_C"/>
    <property type="match status" value="1"/>
</dbReference>
<dbReference type="GO" id="GO:0005789">
    <property type="term" value="C:endoplasmic reticulum membrane"/>
    <property type="evidence" value="ECO:0007669"/>
    <property type="project" value="UniProtKB-SubCell"/>
</dbReference>
<feature type="repeat" description="LDL-receptor class B" evidence="39">
    <location>
        <begin position="3314"/>
        <end position="3358"/>
    </location>
</feature>
<keyword evidence="15" id="KW-1003">Cell membrane</keyword>
<evidence type="ECO:0000256" key="28">
    <source>
        <dbReference type="ARBA" id="ARBA00023170"/>
    </source>
</evidence>
<dbReference type="FunFam" id="1.20.58.60:FF:000018">
    <property type="entry name" value="Spectrin beta chain"/>
    <property type="match status" value="1"/>
</dbReference>
<feature type="disulfide bond" evidence="38">
    <location>
        <begin position="3460"/>
        <end position="3472"/>
    </location>
</feature>
<feature type="domain" description="Calponin-homology (CH)" evidence="44">
    <location>
        <begin position="202"/>
        <end position="307"/>
    </location>
</feature>
<feature type="region of interest" description="Disordered" evidence="41">
    <location>
        <begin position="2411"/>
        <end position="2445"/>
    </location>
</feature>
<evidence type="ECO:0000256" key="17">
    <source>
        <dbReference type="ARBA" id="ARBA00022536"/>
    </source>
</evidence>
<feature type="domain" description="Fibronectin type-III" evidence="45">
    <location>
        <begin position="4063"/>
        <end position="4153"/>
    </location>
</feature>
<dbReference type="InterPro" id="IPR023415">
    <property type="entry name" value="LDLR_class-A_CS"/>
</dbReference>
<dbReference type="PROSITE" id="PS50003">
    <property type="entry name" value="PH_DOMAIN"/>
    <property type="match status" value="1"/>
</dbReference>
<evidence type="ECO:0000256" key="25">
    <source>
        <dbReference type="ARBA" id="ARBA00023034"/>
    </source>
</evidence>
<evidence type="ECO:0000256" key="42">
    <source>
        <dbReference type="SAM" id="Phobius"/>
    </source>
</evidence>
<evidence type="ECO:0000256" key="23">
    <source>
        <dbReference type="ARBA" id="ARBA00022824"/>
    </source>
</evidence>
<comment type="function">
    <text evidence="35">Probably plays an important role in neuronal membrane skeleton.</text>
</comment>
<dbReference type="InterPro" id="IPR018159">
    <property type="entry name" value="Spectrin/alpha-actinin"/>
</dbReference>
<dbReference type="Pfam" id="PF00435">
    <property type="entry name" value="Spectrin"/>
    <property type="match status" value="17"/>
</dbReference>
<dbReference type="GO" id="GO:0007274">
    <property type="term" value="P:neuromuscular synaptic transmission"/>
    <property type="evidence" value="ECO:0007669"/>
    <property type="project" value="UniProtKB-ARBA"/>
</dbReference>
<dbReference type="Gene3D" id="2.30.29.30">
    <property type="entry name" value="Pleckstrin-homology domain (PH domain)/Phosphotyrosine-binding domain (PTB)"/>
    <property type="match status" value="1"/>
</dbReference>
<dbReference type="InterPro" id="IPR011042">
    <property type="entry name" value="6-blade_b-propeller_TolB-like"/>
</dbReference>
<comment type="similarity">
    <text evidence="11">Belongs to the VPS10-related sortilin family. SORL1 subfamily.</text>
</comment>
<comment type="subcellular location">
    <subcellularLocation>
        <location evidence="3">Cell membrane</location>
        <topology evidence="3">Single-pass membrane protein</topology>
    </subcellularLocation>
    <subcellularLocation>
        <location evidence="8">Cytoplasm</location>
        <location evidence="8">Cell cortex</location>
    </subcellularLocation>
    <subcellularLocation>
        <location evidence="5">Cytoplasm</location>
        <location evidence="5">Cytoskeleton</location>
    </subcellularLocation>
    <subcellularLocation>
        <location evidence="4">Cytoplasmic vesicle</location>
        <location evidence="4">Secretory vesicle membrane</location>
        <topology evidence="4">Single-pass type I membrane protein</topology>
    </subcellularLocation>
    <subcellularLocation>
        <location evidence="2">Early endosome membrane</location>
        <topology evidence="2">Single-pass type I membrane protein</topology>
    </subcellularLocation>
    <subcellularLocation>
        <location evidence="1">Endoplasmic reticulum membrane</location>
        <topology evidence="1">Single-pass type I membrane protein</topology>
    </subcellularLocation>
    <subcellularLocation>
        <location evidence="9">Endosome</location>
        <location evidence="9">Multivesicular body membrane</location>
        <topology evidence="9">Single-pass type I membrane protein</topology>
    </subcellularLocation>
    <subcellularLocation>
        <location evidence="6">Golgi apparatus</location>
        <location evidence="6">trans-Golgi network membrane</location>
        <topology evidence="6">Single-pass type I membrane protein</topology>
    </subcellularLocation>
    <subcellularLocation>
        <location evidence="7">Recycling endosome membrane</location>
        <topology evidence="7">Single-pass type I membrane protein</topology>
    </subcellularLocation>
</comment>
<dbReference type="SUPFAM" id="SSF57424">
    <property type="entry name" value="LDL receptor-like module"/>
    <property type="match status" value="9"/>
</dbReference>
<dbReference type="SMART" id="SM00192">
    <property type="entry name" value="LDLa"/>
    <property type="match status" value="9"/>
</dbReference>
<evidence type="ECO:0000256" key="21">
    <source>
        <dbReference type="ARBA" id="ARBA00022737"/>
    </source>
</evidence>
<dbReference type="FunFam" id="4.10.400.10:FF:000005">
    <property type="entry name" value="low-density lipoprotein receptor-related protein 1B"/>
    <property type="match status" value="1"/>
</dbReference>
<dbReference type="GO" id="GO:0045170">
    <property type="term" value="C:spectrosome"/>
    <property type="evidence" value="ECO:0007669"/>
    <property type="project" value="UniProtKB-ARBA"/>
</dbReference>
<reference evidence="46 47" key="1">
    <citation type="submission" date="2015-07" db="EMBL/GenBank/DDBJ databases">
        <title>The genome of Dufourea novaeangliae.</title>
        <authorList>
            <person name="Pan H."/>
            <person name="Kapheim K."/>
        </authorList>
    </citation>
    <scope>NUCLEOTIDE SEQUENCE [LARGE SCALE GENOMIC DNA]</scope>
    <source>
        <strain evidence="46">0120121106</strain>
        <tissue evidence="46">Whole body</tissue>
    </source>
</reference>
<evidence type="ECO:0000256" key="14">
    <source>
        <dbReference type="ARBA" id="ARBA00022467"/>
    </source>
</evidence>
<keyword evidence="23" id="KW-0256">Endoplasmic reticulum</keyword>
<evidence type="ECO:0000256" key="3">
    <source>
        <dbReference type="ARBA" id="ARBA00004162"/>
    </source>
</evidence>
<dbReference type="PANTHER" id="PTHR11915">
    <property type="entry name" value="SPECTRIN/FILAMIN RELATED CYTOSKELETAL PROTEIN"/>
    <property type="match status" value="1"/>
</dbReference>
<feature type="disulfide bond" evidence="38">
    <location>
        <begin position="3826"/>
        <end position="3838"/>
    </location>
</feature>
<feature type="disulfide bond" evidence="38">
    <location>
        <begin position="3688"/>
        <end position="3706"/>
    </location>
</feature>
<evidence type="ECO:0000256" key="35">
    <source>
        <dbReference type="ARBA" id="ARBA00054264"/>
    </source>
</evidence>
<dbReference type="SUPFAM" id="SSF63825">
    <property type="entry name" value="YWTD domain"/>
    <property type="match status" value="1"/>
</dbReference>
<dbReference type="InterPro" id="IPR057841">
    <property type="entry name" value="FN3_SORL1"/>
</dbReference>
<evidence type="ECO:0000256" key="16">
    <source>
        <dbReference type="ARBA" id="ARBA00022490"/>
    </source>
</evidence>
<dbReference type="GO" id="GO:0045169">
    <property type="term" value="C:fusome"/>
    <property type="evidence" value="ECO:0007669"/>
    <property type="project" value="UniProtKB-ARBA"/>
</dbReference>
<evidence type="ECO:0000256" key="34">
    <source>
        <dbReference type="ARBA" id="ARBA00032450"/>
    </source>
</evidence>
<dbReference type="GO" id="GO:0007026">
    <property type="term" value="P:negative regulation of microtubule depolymerization"/>
    <property type="evidence" value="ECO:0007669"/>
    <property type="project" value="UniProtKB-ARBA"/>
</dbReference>
<dbReference type="FunFam" id="1.20.58.60:FF:000011">
    <property type="entry name" value="Spectrin beta chain"/>
    <property type="match status" value="1"/>
</dbReference>
<feature type="compositionally biased region" description="Low complexity" evidence="41">
    <location>
        <begin position="2139"/>
        <end position="2148"/>
    </location>
</feature>
<dbReference type="GO" id="GO:0005794">
    <property type="term" value="C:Golgi apparatus"/>
    <property type="evidence" value="ECO:0007669"/>
    <property type="project" value="UniProtKB-SubCell"/>
</dbReference>
<dbReference type="InterPro" id="IPR000033">
    <property type="entry name" value="LDLR_classB_rpt"/>
</dbReference>
<feature type="domain" description="Fibronectin type-III" evidence="45">
    <location>
        <begin position="4348"/>
        <end position="4445"/>
    </location>
</feature>
<keyword evidence="22" id="KW-0967">Endosome</keyword>
<feature type="coiled-coil region" evidence="40">
    <location>
        <begin position="1347"/>
        <end position="1381"/>
    </location>
</feature>
<dbReference type="SUPFAM" id="SSF110296">
    <property type="entry name" value="Oligoxyloglucan reducing end-specific cellobiohydrolase"/>
    <property type="match status" value="1"/>
</dbReference>
<dbReference type="Gene3D" id="4.10.400.10">
    <property type="entry name" value="Low-density Lipoprotein Receptor"/>
    <property type="match status" value="9"/>
</dbReference>
<dbReference type="Gene3D" id="1.20.58.60">
    <property type="match status" value="12"/>
</dbReference>
<evidence type="ECO:0000256" key="24">
    <source>
        <dbReference type="ARBA" id="ARBA00022990"/>
    </source>
</evidence>
<evidence type="ECO:0000256" key="10">
    <source>
        <dbReference type="ARBA" id="ARBA00006826"/>
    </source>
</evidence>
<keyword evidence="16" id="KW-0963">Cytoplasm</keyword>
<evidence type="ECO:0000256" key="19">
    <source>
        <dbReference type="ARBA" id="ARBA00022583"/>
    </source>
</evidence>
<dbReference type="SUPFAM" id="SSF50729">
    <property type="entry name" value="PH domain-like"/>
    <property type="match status" value="1"/>
</dbReference>
<dbReference type="InterPro" id="IPR036116">
    <property type="entry name" value="FN3_sf"/>
</dbReference>
<dbReference type="PROSITE" id="PS50853">
    <property type="entry name" value="FN3"/>
    <property type="match status" value="3"/>
</dbReference>
<dbReference type="InterPro" id="IPR041681">
    <property type="entry name" value="PH_9"/>
</dbReference>
<evidence type="ECO:0000256" key="11">
    <source>
        <dbReference type="ARBA" id="ARBA00007041"/>
    </source>
</evidence>
<feature type="coiled-coil region" evidence="40">
    <location>
        <begin position="956"/>
        <end position="983"/>
    </location>
</feature>
<accession>A0A154PNQ0</accession>